<evidence type="ECO:0000256" key="1">
    <source>
        <dbReference type="SAM" id="MobiDB-lite"/>
    </source>
</evidence>
<protein>
    <submittedName>
        <fullName evidence="2">Uncharacterized protein</fullName>
    </submittedName>
</protein>
<reference evidence="2 3" key="1">
    <citation type="submission" date="2019-05" db="EMBL/GenBank/DDBJ databases">
        <title>Emergence of the Ug99 lineage of the wheat stem rust pathogen through somatic hybridization.</title>
        <authorList>
            <person name="Li F."/>
            <person name="Upadhyaya N.M."/>
            <person name="Sperschneider J."/>
            <person name="Matny O."/>
            <person name="Nguyen-Phuc H."/>
            <person name="Mago R."/>
            <person name="Raley C."/>
            <person name="Miller M.E."/>
            <person name="Silverstein K.A.T."/>
            <person name="Henningsen E."/>
            <person name="Hirsch C.D."/>
            <person name="Visser B."/>
            <person name="Pretorius Z.A."/>
            <person name="Steffenson B.J."/>
            <person name="Schwessinger B."/>
            <person name="Dodds P.N."/>
            <person name="Figueroa M."/>
        </authorList>
    </citation>
    <scope>NUCLEOTIDE SEQUENCE [LARGE SCALE GENOMIC DNA]</scope>
    <source>
        <strain evidence="2 3">Ug99</strain>
    </source>
</reference>
<sequence length="105" mass="11646">MYYIAKTYLYLVVENPVEFLGQPLINPTVPDITNWVPDETIIRRELPQLANSDAPAADGDDASRTKRARTTHPAVTQTEPSITSALTNDDDGPLMTDEDIANFLK</sequence>
<dbReference type="AlphaFoldDB" id="A0A5B0LNN3"/>
<dbReference type="Proteomes" id="UP000325313">
    <property type="component" value="Unassembled WGS sequence"/>
</dbReference>
<accession>A0A5B0LNN3</accession>
<gene>
    <name evidence="2" type="ORF">PGTUg99_021035</name>
</gene>
<dbReference type="EMBL" id="VDEP01000510">
    <property type="protein sequence ID" value="KAA1065440.1"/>
    <property type="molecule type" value="Genomic_DNA"/>
</dbReference>
<feature type="compositionally biased region" description="Polar residues" evidence="1">
    <location>
        <begin position="73"/>
        <end position="87"/>
    </location>
</feature>
<organism evidence="2 3">
    <name type="scientific">Puccinia graminis f. sp. tritici</name>
    <dbReference type="NCBI Taxonomy" id="56615"/>
    <lineage>
        <taxon>Eukaryota</taxon>
        <taxon>Fungi</taxon>
        <taxon>Dikarya</taxon>
        <taxon>Basidiomycota</taxon>
        <taxon>Pucciniomycotina</taxon>
        <taxon>Pucciniomycetes</taxon>
        <taxon>Pucciniales</taxon>
        <taxon>Pucciniaceae</taxon>
        <taxon>Puccinia</taxon>
    </lineage>
</organism>
<comment type="caution">
    <text evidence="2">The sequence shown here is derived from an EMBL/GenBank/DDBJ whole genome shotgun (WGS) entry which is preliminary data.</text>
</comment>
<feature type="compositionally biased region" description="Acidic residues" evidence="1">
    <location>
        <begin position="88"/>
        <end position="98"/>
    </location>
</feature>
<evidence type="ECO:0000313" key="2">
    <source>
        <dbReference type="EMBL" id="KAA1065440.1"/>
    </source>
</evidence>
<feature type="region of interest" description="Disordered" evidence="1">
    <location>
        <begin position="46"/>
        <end position="98"/>
    </location>
</feature>
<evidence type="ECO:0000313" key="3">
    <source>
        <dbReference type="Proteomes" id="UP000325313"/>
    </source>
</evidence>
<proteinExistence type="predicted"/>
<name>A0A5B0LNN3_PUCGR</name>